<dbReference type="Pfam" id="PF18339">
    <property type="entry name" value="Tudor_1_RapA"/>
    <property type="match status" value="1"/>
</dbReference>
<evidence type="ECO:0000313" key="3">
    <source>
        <dbReference type="EMBL" id="SVC13413.1"/>
    </source>
</evidence>
<dbReference type="PANTHER" id="PTHR45766">
    <property type="entry name" value="DNA ANNEALING HELICASE AND ENDONUCLEASE ZRANB3 FAMILY MEMBER"/>
    <property type="match status" value="1"/>
</dbReference>
<dbReference type="GO" id="GO:0004386">
    <property type="term" value="F:helicase activity"/>
    <property type="evidence" value="ECO:0007669"/>
    <property type="project" value="UniProtKB-KW"/>
</dbReference>
<gene>
    <name evidence="3" type="ORF">METZ01_LOCUS266267</name>
</gene>
<proteinExistence type="predicted"/>
<dbReference type="EMBL" id="UINC01075336">
    <property type="protein sequence ID" value="SVC13413.1"/>
    <property type="molecule type" value="Genomic_DNA"/>
</dbReference>
<dbReference type="SMART" id="SM00487">
    <property type="entry name" value="DEXDc"/>
    <property type="match status" value="1"/>
</dbReference>
<dbReference type="Gene3D" id="3.40.50.10810">
    <property type="entry name" value="Tandem AAA-ATPase domain"/>
    <property type="match status" value="1"/>
</dbReference>
<dbReference type="InterPro" id="IPR000330">
    <property type="entry name" value="SNF2_N"/>
</dbReference>
<protein>
    <recommendedName>
        <fullName evidence="2">Helicase ATP-binding domain-containing protein</fullName>
    </recommendedName>
</protein>
<dbReference type="InterPro" id="IPR057342">
    <property type="entry name" value="DEXDc_RapA"/>
</dbReference>
<feature type="domain" description="Helicase ATP-binding" evidence="2">
    <location>
        <begin position="148"/>
        <end position="316"/>
    </location>
</feature>
<dbReference type="PROSITE" id="PS51192">
    <property type="entry name" value="HELICASE_ATP_BIND_1"/>
    <property type="match status" value="1"/>
</dbReference>
<reference evidence="3" key="1">
    <citation type="submission" date="2018-05" db="EMBL/GenBank/DDBJ databases">
        <authorList>
            <person name="Lanie J.A."/>
            <person name="Ng W.-L."/>
            <person name="Kazmierczak K.M."/>
            <person name="Andrzejewski T.M."/>
            <person name="Davidsen T.M."/>
            <person name="Wayne K.J."/>
            <person name="Tettelin H."/>
            <person name="Glass J.I."/>
            <person name="Rusch D."/>
            <person name="Podicherti R."/>
            <person name="Tsui H.-C.T."/>
            <person name="Winkler M.E."/>
        </authorList>
    </citation>
    <scope>NUCLEOTIDE SEQUENCE</scope>
</reference>
<dbReference type="InterPro" id="IPR040765">
    <property type="entry name" value="Tudor_1_RapA"/>
</dbReference>
<dbReference type="Gene3D" id="2.30.30.930">
    <property type="match status" value="1"/>
</dbReference>
<dbReference type="InterPro" id="IPR027417">
    <property type="entry name" value="P-loop_NTPase"/>
</dbReference>
<evidence type="ECO:0000259" key="2">
    <source>
        <dbReference type="PROSITE" id="PS51192"/>
    </source>
</evidence>
<dbReference type="PANTHER" id="PTHR45766:SF6">
    <property type="entry name" value="SWI_SNF-RELATED MATRIX-ASSOCIATED ACTIN-DEPENDENT REGULATOR OF CHROMATIN SUBFAMILY A-LIKE PROTEIN 1"/>
    <property type="match status" value="1"/>
</dbReference>
<dbReference type="GO" id="GO:0005524">
    <property type="term" value="F:ATP binding"/>
    <property type="evidence" value="ECO:0007669"/>
    <property type="project" value="UniProtKB-KW"/>
</dbReference>
<dbReference type="InterPro" id="IPR014001">
    <property type="entry name" value="Helicase_ATP-bd"/>
</dbReference>
<dbReference type="CDD" id="cd18011">
    <property type="entry name" value="DEXDc_RapA"/>
    <property type="match status" value="1"/>
</dbReference>
<accession>A0A382JQD8</accession>
<dbReference type="InterPro" id="IPR038718">
    <property type="entry name" value="SNF2-like_sf"/>
</dbReference>
<dbReference type="Pfam" id="PF00176">
    <property type="entry name" value="SNF2-rel_dom"/>
    <property type="match status" value="1"/>
</dbReference>
<evidence type="ECO:0000256" key="1">
    <source>
        <dbReference type="ARBA" id="ARBA00022801"/>
    </source>
</evidence>
<sequence length="316" mass="35808">MSSSEPELGLGTVVQVADGRVNLLYPATGEVRMYAIESAPLQRVQFEAGEEVENHEGKRRIIESVCEEDGVLTYCGNGWELPEAHLSDRISFHGPEERLRGRHFDDADVFALRRRALEMTHRSRQSPTRGFIGGRIDLIPHQLYVAHEVCTRLAPRVLLSDELGLGKTIEAGLVIHRQLVTGCVSRVLILVPETLLHQWLVEMLRKFNLWMNIFDEERCAAIEASDPELNPFLDDQLILCSLDFFAAHPERAEQARKAGWDLLVVDEAHHLEWSEDHVSREYELVETLGQEAEGLLLLTATPEQLGPESHFARLRL</sequence>
<organism evidence="3">
    <name type="scientific">marine metagenome</name>
    <dbReference type="NCBI Taxonomy" id="408172"/>
    <lineage>
        <taxon>unclassified sequences</taxon>
        <taxon>metagenomes</taxon>
        <taxon>ecological metagenomes</taxon>
    </lineage>
</organism>
<keyword evidence="1" id="KW-0378">Hydrolase</keyword>
<feature type="non-terminal residue" evidence="3">
    <location>
        <position position="316"/>
    </location>
</feature>
<dbReference type="SUPFAM" id="SSF52540">
    <property type="entry name" value="P-loop containing nucleoside triphosphate hydrolases"/>
    <property type="match status" value="1"/>
</dbReference>
<dbReference type="InterPro" id="IPR040766">
    <property type="entry name" value="Tudor_2_RapA"/>
</dbReference>
<dbReference type="GO" id="GO:0016787">
    <property type="term" value="F:hydrolase activity"/>
    <property type="evidence" value="ECO:0007669"/>
    <property type="project" value="UniProtKB-KW"/>
</dbReference>
<dbReference type="Gene3D" id="2.30.30.140">
    <property type="match status" value="1"/>
</dbReference>
<dbReference type="AlphaFoldDB" id="A0A382JQD8"/>
<name>A0A382JQD8_9ZZZZ</name>
<dbReference type="Pfam" id="PF18337">
    <property type="entry name" value="Tudor_RapA"/>
    <property type="match status" value="1"/>
</dbReference>